<dbReference type="Gene3D" id="1.10.510.10">
    <property type="entry name" value="Transferase(Phosphotransferase) domain 1"/>
    <property type="match status" value="1"/>
</dbReference>
<keyword evidence="3" id="KW-1185">Reference proteome</keyword>
<evidence type="ECO:0000259" key="1">
    <source>
        <dbReference type="PROSITE" id="PS50011"/>
    </source>
</evidence>
<organism evidence="2 3">
    <name type="scientific">Globisporangium ultimum (strain ATCC 200006 / CBS 805.95 / DAOM BR144)</name>
    <name type="common">Pythium ultimum</name>
    <dbReference type="NCBI Taxonomy" id="431595"/>
    <lineage>
        <taxon>Eukaryota</taxon>
        <taxon>Sar</taxon>
        <taxon>Stramenopiles</taxon>
        <taxon>Oomycota</taxon>
        <taxon>Peronosporomycetes</taxon>
        <taxon>Pythiales</taxon>
        <taxon>Pythiaceae</taxon>
        <taxon>Globisporangium</taxon>
    </lineage>
</organism>
<dbReference type="Pfam" id="PF07714">
    <property type="entry name" value="PK_Tyr_Ser-Thr"/>
    <property type="match status" value="1"/>
</dbReference>
<dbReference type="InterPro" id="IPR001245">
    <property type="entry name" value="Ser-Thr/Tyr_kinase_cat_dom"/>
</dbReference>
<dbReference type="Proteomes" id="UP000019132">
    <property type="component" value="Unassembled WGS sequence"/>
</dbReference>
<dbReference type="EnsemblProtists" id="PYU1_T014900">
    <property type="protein sequence ID" value="PYU1_T014900"/>
    <property type="gene ID" value="PYU1_G014869"/>
</dbReference>
<feature type="domain" description="Protein kinase" evidence="1">
    <location>
        <begin position="1"/>
        <end position="96"/>
    </location>
</feature>
<dbReference type="VEuPathDB" id="FungiDB:PYU1_G014869"/>
<evidence type="ECO:0000313" key="2">
    <source>
        <dbReference type="EnsemblProtists" id="PYU1_T014900"/>
    </source>
</evidence>
<dbReference type="HOGENOM" id="CLU_145171_0_0_1"/>
<dbReference type="InterPro" id="IPR000719">
    <property type="entry name" value="Prot_kinase_dom"/>
</dbReference>
<dbReference type="EMBL" id="GL376561">
    <property type="status" value="NOT_ANNOTATED_CDS"/>
    <property type="molecule type" value="Genomic_DNA"/>
</dbReference>
<dbReference type="eggNOG" id="KOG0197">
    <property type="taxonomic scope" value="Eukaryota"/>
</dbReference>
<proteinExistence type="predicted"/>
<dbReference type="InterPro" id="IPR011009">
    <property type="entry name" value="Kinase-like_dom_sf"/>
</dbReference>
<protein>
    <recommendedName>
        <fullName evidence="1">Protein kinase domain-containing protein</fullName>
    </recommendedName>
</protein>
<reference evidence="2" key="3">
    <citation type="submission" date="2015-02" db="UniProtKB">
        <authorList>
            <consortium name="EnsemblProtists"/>
        </authorList>
    </citation>
    <scope>IDENTIFICATION</scope>
    <source>
        <strain evidence="2">DAOM BR144</strain>
    </source>
</reference>
<dbReference type="PANTHER" id="PTHR48011">
    <property type="entry name" value="CCR4-NOT TRANSCRIPTIONAL COMPLEX SUBUNIT CAF120-RELATED"/>
    <property type="match status" value="1"/>
</dbReference>
<dbReference type="AlphaFoldDB" id="K3XCF1"/>
<sequence>MGAVNWRSPEYLTGGRPSFASDVYSFAMCIIEVMSGDIPWGKMISAAVRYQVLRRNNIPNLPESMSEKQRNLIELMTKKEPSGRVKITFVTFVTFVAEKLREFAQDGMALEFAQDVMPFVAEELLEFAQDGMAFVMEGGMAFVAGFLLPSLL</sequence>
<accession>K3XCF1</accession>
<dbReference type="PROSITE" id="PS50011">
    <property type="entry name" value="PROTEIN_KINASE_DOM"/>
    <property type="match status" value="1"/>
</dbReference>
<dbReference type="GO" id="GO:0004672">
    <property type="term" value="F:protein kinase activity"/>
    <property type="evidence" value="ECO:0007669"/>
    <property type="project" value="InterPro"/>
</dbReference>
<dbReference type="GO" id="GO:0007165">
    <property type="term" value="P:signal transduction"/>
    <property type="evidence" value="ECO:0007669"/>
    <property type="project" value="TreeGrafter"/>
</dbReference>
<dbReference type="STRING" id="431595.K3XCF1"/>
<dbReference type="InterPro" id="IPR052751">
    <property type="entry name" value="Plant_MAPKKK"/>
</dbReference>
<dbReference type="InParanoid" id="K3XCF1"/>
<name>K3XCF1_GLOUD</name>
<reference evidence="3" key="1">
    <citation type="journal article" date="2010" name="Genome Biol.">
        <title>Genome sequence of the necrotrophic plant pathogen Pythium ultimum reveals original pathogenicity mechanisms and effector repertoire.</title>
        <authorList>
            <person name="Levesque C.A."/>
            <person name="Brouwer H."/>
            <person name="Cano L."/>
            <person name="Hamilton J.P."/>
            <person name="Holt C."/>
            <person name="Huitema E."/>
            <person name="Raffaele S."/>
            <person name="Robideau G.P."/>
            <person name="Thines M."/>
            <person name="Win J."/>
            <person name="Zerillo M.M."/>
            <person name="Beakes G.W."/>
            <person name="Boore J.L."/>
            <person name="Busam D."/>
            <person name="Dumas B."/>
            <person name="Ferriera S."/>
            <person name="Fuerstenberg S.I."/>
            <person name="Gachon C.M."/>
            <person name="Gaulin E."/>
            <person name="Govers F."/>
            <person name="Grenville-Briggs L."/>
            <person name="Horner N."/>
            <person name="Hostetler J."/>
            <person name="Jiang R.H."/>
            <person name="Johnson J."/>
            <person name="Krajaejun T."/>
            <person name="Lin H."/>
            <person name="Meijer H.J."/>
            <person name="Moore B."/>
            <person name="Morris P."/>
            <person name="Phuntmart V."/>
            <person name="Puiu D."/>
            <person name="Shetty J."/>
            <person name="Stajich J.E."/>
            <person name="Tripathy S."/>
            <person name="Wawra S."/>
            <person name="van West P."/>
            <person name="Whitty B.R."/>
            <person name="Coutinho P.M."/>
            <person name="Henrissat B."/>
            <person name="Martin F."/>
            <person name="Thomas P.D."/>
            <person name="Tyler B.M."/>
            <person name="De Vries R.P."/>
            <person name="Kamoun S."/>
            <person name="Yandell M."/>
            <person name="Tisserat N."/>
            <person name="Buell C.R."/>
        </authorList>
    </citation>
    <scope>NUCLEOTIDE SEQUENCE</scope>
    <source>
        <strain evidence="3">DAOM:BR144</strain>
    </source>
</reference>
<dbReference type="SUPFAM" id="SSF56112">
    <property type="entry name" value="Protein kinase-like (PK-like)"/>
    <property type="match status" value="1"/>
</dbReference>
<dbReference type="PANTHER" id="PTHR48011:SF4">
    <property type="entry name" value="MITOGEN-ACTIVATED PROTEIN KINASE KINASE KINASE 19"/>
    <property type="match status" value="1"/>
</dbReference>
<reference evidence="3" key="2">
    <citation type="submission" date="2010-04" db="EMBL/GenBank/DDBJ databases">
        <authorList>
            <person name="Buell R."/>
            <person name="Hamilton J."/>
            <person name="Hostetler J."/>
        </authorList>
    </citation>
    <scope>NUCLEOTIDE SEQUENCE [LARGE SCALE GENOMIC DNA]</scope>
    <source>
        <strain evidence="3">DAOM:BR144</strain>
    </source>
</reference>
<evidence type="ECO:0000313" key="3">
    <source>
        <dbReference type="Proteomes" id="UP000019132"/>
    </source>
</evidence>
<dbReference type="GO" id="GO:0005524">
    <property type="term" value="F:ATP binding"/>
    <property type="evidence" value="ECO:0007669"/>
    <property type="project" value="InterPro"/>
</dbReference>